<dbReference type="InterPro" id="IPR009075">
    <property type="entry name" value="AcylCo_DH/oxidase_C"/>
</dbReference>
<evidence type="ECO:0000313" key="11">
    <source>
        <dbReference type="Proteomes" id="UP000236584"/>
    </source>
</evidence>
<evidence type="ECO:0000256" key="3">
    <source>
        <dbReference type="ARBA" id="ARBA00022630"/>
    </source>
</evidence>
<dbReference type="Gene3D" id="2.40.110.10">
    <property type="entry name" value="Butyryl-CoA Dehydrogenase, subunit A, domain 2"/>
    <property type="match status" value="1"/>
</dbReference>
<dbReference type="InterPro" id="IPR006091">
    <property type="entry name" value="Acyl-CoA_Oxase/DH_mid-dom"/>
</dbReference>
<dbReference type="Gene3D" id="1.20.140.10">
    <property type="entry name" value="Butyryl-CoA Dehydrogenase, subunit A, domain 3"/>
    <property type="match status" value="1"/>
</dbReference>
<comment type="similarity">
    <text evidence="2 6">Belongs to the acyl-CoA dehydrogenase family.</text>
</comment>
<keyword evidence="3 6" id="KW-0285">Flavoprotein</keyword>
<dbReference type="FunFam" id="1.20.140.10:FF:000001">
    <property type="entry name" value="Acyl-CoA dehydrogenase"/>
    <property type="match status" value="1"/>
</dbReference>
<evidence type="ECO:0000256" key="1">
    <source>
        <dbReference type="ARBA" id="ARBA00001974"/>
    </source>
</evidence>
<dbReference type="InterPro" id="IPR009100">
    <property type="entry name" value="AcylCoA_DH/oxidase_NM_dom_sf"/>
</dbReference>
<feature type="domain" description="Acyl-CoA dehydrogenase/oxidase C-terminal" evidence="7">
    <location>
        <begin position="226"/>
        <end position="370"/>
    </location>
</feature>
<dbReference type="PANTHER" id="PTHR43884">
    <property type="entry name" value="ACYL-COA DEHYDROGENASE"/>
    <property type="match status" value="1"/>
</dbReference>
<dbReference type="InterPro" id="IPR036250">
    <property type="entry name" value="AcylCo_DH-like_C"/>
</dbReference>
<dbReference type="PROSITE" id="PS00072">
    <property type="entry name" value="ACYL_COA_DH_1"/>
    <property type="match status" value="1"/>
</dbReference>
<name>A0A2I8VFX3_9EURY</name>
<dbReference type="PIRSF" id="PIRSF016578">
    <property type="entry name" value="HsaA"/>
    <property type="match status" value="1"/>
</dbReference>
<dbReference type="EMBL" id="CP026309">
    <property type="protein sequence ID" value="AUV80811.1"/>
    <property type="molecule type" value="Genomic_DNA"/>
</dbReference>
<dbReference type="InterPro" id="IPR013786">
    <property type="entry name" value="AcylCoA_DH/ox_N"/>
</dbReference>
<dbReference type="InterPro" id="IPR037069">
    <property type="entry name" value="AcylCoA_DH/ox_N_sf"/>
</dbReference>
<gene>
    <name evidence="10" type="ORF">C2R22_03345</name>
</gene>
<dbReference type="PANTHER" id="PTHR43884:SF12">
    <property type="entry name" value="ISOVALERYL-COA DEHYDROGENASE, MITOCHONDRIAL-RELATED"/>
    <property type="match status" value="1"/>
</dbReference>
<dbReference type="Pfam" id="PF02771">
    <property type="entry name" value="Acyl-CoA_dh_N"/>
    <property type="match status" value="1"/>
</dbReference>
<sequence length="376" mass="40836">MQFQLTDEQRMIQQLAAQLADEEFADDAFTWEHEFPAANRDTLAEQGLLGIALPEAYGGGGYSVVEVLLAQEAVCRVCPDTAHVLSRASMGPPRVIAALGSDYLKERYLPRVCSGDLVMSVAISEAEAGSDAGAMETNATVDGDTVVIDGSKLWITKADVADAFLVYARFDDGNVGAVLVDKDAPGFSLGRGDENMAGHTQHELRMEGCEVPEENVLVYGGGESFKQLLVEFNVERCHNAMMSVGCGLNAFDKALDHARNRKQFDQPIADFQGVEWKFADMAMKLDAARLLIYRAAANAVDSAPSRLETSMAKVMGNEAGGFAVDEALQIHGATGYSKSSPLEYLYRWVRGWRIAGGTVEVQRNMIARDLKKHGLD</sequence>
<dbReference type="InterPro" id="IPR046373">
    <property type="entry name" value="Acyl-CoA_Oxase/DH_mid-dom_sf"/>
</dbReference>
<evidence type="ECO:0000259" key="7">
    <source>
        <dbReference type="Pfam" id="PF00441"/>
    </source>
</evidence>
<proteinExistence type="inferred from homology"/>
<dbReference type="Gene3D" id="1.10.540.10">
    <property type="entry name" value="Acyl-CoA dehydrogenase/oxidase, N-terminal domain"/>
    <property type="match status" value="1"/>
</dbReference>
<keyword evidence="11" id="KW-1185">Reference proteome</keyword>
<evidence type="ECO:0000256" key="6">
    <source>
        <dbReference type="RuleBase" id="RU362125"/>
    </source>
</evidence>
<dbReference type="Pfam" id="PF02770">
    <property type="entry name" value="Acyl-CoA_dh_M"/>
    <property type="match status" value="1"/>
</dbReference>
<feature type="domain" description="Acyl-CoA oxidase/dehydrogenase middle" evidence="8">
    <location>
        <begin position="121"/>
        <end position="208"/>
    </location>
</feature>
<evidence type="ECO:0000259" key="8">
    <source>
        <dbReference type="Pfam" id="PF02770"/>
    </source>
</evidence>
<keyword evidence="4 6" id="KW-0274">FAD</keyword>
<feature type="domain" description="Acyl-CoA dehydrogenase/oxidase N-terminal" evidence="9">
    <location>
        <begin position="6"/>
        <end position="116"/>
    </location>
</feature>
<dbReference type="SUPFAM" id="SSF56645">
    <property type="entry name" value="Acyl-CoA dehydrogenase NM domain-like"/>
    <property type="match status" value="1"/>
</dbReference>
<protein>
    <submittedName>
        <fullName evidence="10">Acyl-CoA dehydrogenase</fullName>
    </submittedName>
</protein>
<accession>A0A2I8VFX3</accession>
<comment type="cofactor">
    <cofactor evidence="1 6">
        <name>FAD</name>
        <dbReference type="ChEBI" id="CHEBI:57692"/>
    </cofactor>
</comment>
<evidence type="ECO:0000256" key="4">
    <source>
        <dbReference type="ARBA" id="ARBA00022827"/>
    </source>
</evidence>
<dbReference type="GO" id="GO:0050660">
    <property type="term" value="F:flavin adenine dinucleotide binding"/>
    <property type="evidence" value="ECO:0007669"/>
    <property type="project" value="InterPro"/>
</dbReference>
<evidence type="ECO:0000259" key="9">
    <source>
        <dbReference type="Pfam" id="PF02771"/>
    </source>
</evidence>
<dbReference type="RefSeq" id="WP_103424498.1">
    <property type="nucleotide sequence ID" value="NZ_CP026309.1"/>
</dbReference>
<dbReference type="GO" id="GO:0046359">
    <property type="term" value="P:butyrate catabolic process"/>
    <property type="evidence" value="ECO:0007669"/>
    <property type="project" value="TreeGrafter"/>
</dbReference>
<dbReference type="GeneID" id="35591092"/>
<evidence type="ECO:0000256" key="5">
    <source>
        <dbReference type="ARBA" id="ARBA00023002"/>
    </source>
</evidence>
<dbReference type="GO" id="GO:0033539">
    <property type="term" value="P:fatty acid beta-oxidation using acyl-CoA dehydrogenase"/>
    <property type="evidence" value="ECO:0007669"/>
    <property type="project" value="TreeGrafter"/>
</dbReference>
<evidence type="ECO:0000256" key="2">
    <source>
        <dbReference type="ARBA" id="ARBA00009347"/>
    </source>
</evidence>
<dbReference type="GO" id="GO:0003995">
    <property type="term" value="F:acyl-CoA dehydrogenase activity"/>
    <property type="evidence" value="ECO:0007669"/>
    <property type="project" value="InterPro"/>
</dbReference>
<dbReference type="Pfam" id="PF00441">
    <property type="entry name" value="Acyl-CoA_dh_1"/>
    <property type="match status" value="1"/>
</dbReference>
<keyword evidence="5 6" id="KW-0560">Oxidoreductase</keyword>
<dbReference type="OrthoDB" id="275197at2157"/>
<dbReference type="SUPFAM" id="SSF47203">
    <property type="entry name" value="Acyl-CoA dehydrogenase C-terminal domain-like"/>
    <property type="match status" value="1"/>
</dbReference>
<reference evidence="10 11" key="1">
    <citation type="submission" date="2018-01" db="EMBL/GenBank/DDBJ databases">
        <title>Complete genome sequence of Salinigranum rubrum GX10T, an extremely halophilic archaeon isolated from a marine solar saltern.</title>
        <authorList>
            <person name="Han S."/>
        </authorList>
    </citation>
    <scope>NUCLEOTIDE SEQUENCE [LARGE SCALE GENOMIC DNA]</scope>
    <source>
        <strain evidence="10 11">GX10</strain>
    </source>
</reference>
<dbReference type="Proteomes" id="UP000236584">
    <property type="component" value="Chromosome"/>
</dbReference>
<organism evidence="10 11">
    <name type="scientific">Salinigranum rubrum</name>
    <dbReference type="NCBI Taxonomy" id="755307"/>
    <lineage>
        <taxon>Archaea</taxon>
        <taxon>Methanobacteriati</taxon>
        <taxon>Methanobacteriota</taxon>
        <taxon>Stenosarchaea group</taxon>
        <taxon>Halobacteria</taxon>
        <taxon>Halobacteriales</taxon>
        <taxon>Haloferacaceae</taxon>
        <taxon>Salinigranum</taxon>
    </lineage>
</organism>
<dbReference type="KEGG" id="srub:C2R22_03345"/>
<dbReference type="InterPro" id="IPR006089">
    <property type="entry name" value="Acyl-CoA_DH_CS"/>
</dbReference>
<evidence type="ECO:0000313" key="10">
    <source>
        <dbReference type="EMBL" id="AUV80811.1"/>
    </source>
</evidence>
<dbReference type="AlphaFoldDB" id="A0A2I8VFX3"/>